<dbReference type="RefSeq" id="WP_317975432.1">
    <property type="nucleotide sequence ID" value="NZ_BTFW01000001.1"/>
</dbReference>
<evidence type="ECO:0008006" key="3">
    <source>
        <dbReference type="Google" id="ProtNLM"/>
    </source>
</evidence>
<gene>
    <name evidence="1" type="ORF">NUTIK01_25590</name>
</gene>
<sequence length="127" mass="13646">MTVTTMTADAPIRYPADLHQALEQMLAVLAQERQALSGLDIDAIMGCAVGKAALCSRLEAVPAEALDEECRGMVDAARRLNEANRRVRNLIAANVSARLDALTGAPAIYRARAGEVRAHHARTARAR</sequence>
<proteinExistence type="predicted"/>
<reference evidence="1 2" key="1">
    <citation type="submission" date="2023-06" db="EMBL/GenBank/DDBJ databases">
        <title>Draft genome sequence of Novosphingobium sp. strain IK01.</title>
        <authorList>
            <person name="Hatamoto M."/>
            <person name="Ikarashi T."/>
            <person name="Yamaguchi T."/>
        </authorList>
    </citation>
    <scope>NUCLEOTIDE SEQUENCE [LARGE SCALE GENOMIC DNA]</scope>
    <source>
        <strain evidence="1 2">IK01</strain>
    </source>
</reference>
<comment type="caution">
    <text evidence="1">The sequence shown here is derived from an EMBL/GenBank/DDBJ whole genome shotgun (WGS) entry which is preliminary data.</text>
</comment>
<protein>
    <recommendedName>
        <fullName evidence="3">Flagellar protein FlgN</fullName>
    </recommendedName>
</protein>
<evidence type="ECO:0000313" key="2">
    <source>
        <dbReference type="Proteomes" id="UP001187221"/>
    </source>
</evidence>
<dbReference type="Proteomes" id="UP001187221">
    <property type="component" value="Unassembled WGS sequence"/>
</dbReference>
<keyword evidence="2" id="KW-1185">Reference proteome</keyword>
<evidence type="ECO:0000313" key="1">
    <source>
        <dbReference type="EMBL" id="GMM61782.1"/>
    </source>
</evidence>
<accession>A0ABQ6PBM7</accession>
<dbReference type="SUPFAM" id="SSF140566">
    <property type="entry name" value="FlgN-like"/>
    <property type="match status" value="1"/>
</dbReference>
<organism evidence="1 2">
    <name type="scientific">Novosphingobium pituita</name>
    <dbReference type="NCBI Taxonomy" id="3056842"/>
    <lineage>
        <taxon>Bacteria</taxon>
        <taxon>Pseudomonadati</taxon>
        <taxon>Pseudomonadota</taxon>
        <taxon>Alphaproteobacteria</taxon>
        <taxon>Sphingomonadales</taxon>
        <taxon>Sphingomonadaceae</taxon>
        <taxon>Novosphingobium</taxon>
    </lineage>
</organism>
<dbReference type="InterPro" id="IPR036679">
    <property type="entry name" value="FlgN-like_sf"/>
</dbReference>
<name>A0ABQ6PBM7_9SPHN</name>
<dbReference type="EMBL" id="BTFW01000001">
    <property type="protein sequence ID" value="GMM61782.1"/>
    <property type="molecule type" value="Genomic_DNA"/>
</dbReference>